<dbReference type="KEGG" id="tbn:TBH_C0495"/>
<feature type="coiled-coil region" evidence="1">
    <location>
        <begin position="188"/>
        <end position="225"/>
    </location>
</feature>
<dbReference type="InterPro" id="IPR030392">
    <property type="entry name" value="S74_ICA"/>
</dbReference>
<dbReference type="OrthoDB" id="4463518at2"/>
<dbReference type="RefSeq" id="WP_052469807.1">
    <property type="nucleotide sequence ID" value="NZ_AP012273.1"/>
</dbReference>
<gene>
    <name evidence="4" type="ORF">TBH_C0495</name>
</gene>
<dbReference type="InterPro" id="IPR036388">
    <property type="entry name" value="WH-like_DNA-bd_sf"/>
</dbReference>
<protein>
    <recommendedName>
        <fullName evidence="3">Peptidase S74 domain-containing protein</fullName>
    </recommendedName>
</protein>
<organism evidence="4 5">
    <name type="scientific">Thiolapillus brandeum</name>
    <dbReference type="NCBI Taxonomy" id="1076588"/>
    <lineage>
        <taxon>Bacteria</taxon>
        <taxon>Pseudomonadati</taxon>
        <taxon>Pseudomonadota</taxon>
        <taxon>Gammaproteobacteria</taxon>
        <taxon>Chromatiales</taxon>
        <taxon>Sedimenticolaceae</taxon>
        <taxon>Thiolapillus</taxon>
    </lineage>
</organism>
<evidence type="ECO:0000256" key="2">
    <source>
        <dbReference type="SAM" id="SignalP"/>
    </source>
</evidence>
<dbReference type="Pfam" id="PF13884">
    <property type="entry name" value="Peptidase_S74"/>
    <property type="match status" value="1"/>
</dbReference>
<evidence type="ECO:0000313" key="5">
    <source>
        <dbReference type="Proteomes" id="UP000031631"/>
    </source>
</evidence>
<feature type="chain" id="PRO_5030588767" description="Peptidase S74 domain-containing protein" evidence="2">
    <location>
        <begin position="22"/>
        <end position="248"/>
    </location>
</feature>
<evidence type="ECO:0000313" key="4">
    <source>
        <dbReference type="EMBL" id="BAO43440.1"/>
    </source>
</evidence>
<evidence type="ECO:0000256" key="1">
    <source>
        <dbReference type="SAM" id="Coils"/>
    </source>
</evidence>
<feature type="signal peptide" evidence="2">
    <location>
        <begin position="1"/>
        <end position="21"/>
    </location>
</feature>
<reference evidence="4 5" key="1">
    <citation type="journal article" date="2014" name="PLoS ONE">
        <title>Physiological and genomic features of a novel sulfur-oxidizing gammaproteobacterium belonging to a previously uncultivated symbiotic lineage isolated from a hydrothermal vent.</title>
        <authorList>
            <person name="Nunoura T."/>
            <person name="Takaki Y."/>
            <person name="Kazama H."/>
            <person name="Kakuta J."/>
            <person name="Shimamura S."/>
            <person name="Makita H."/>
            <person name="Hirai M."/>
            <person name="Miyazaki M."/>
            <person name="Takai K."/>
        </authorList>
    </citation>
    <scope>NUCLEOTIDE SEQUENCE [LARGE SCALE GENOMIC DNA]</scope>
    <source>
        <strain evidence="4 5">Hiromi1</strain>
    </source>
</reference>
<keyword evidence="5" id="KW-1185">Reference proteome</keyword>
<dbReference type="Gene3D" id="1.10.10.10">
    <property type="entry name" value="Winged helix-like DNA-binding domain superfamily/Winged helix DNA-binding domain"/>
    <property type="match status" value="1"/>
</dbReference>
<sequence>MKKQGLVLATLLVGASSLAMAVESFYVTAGGDVGVGTNTPEAALHVVRDDASGATTELLLENSGGVKLGLLNTDSAIEWVISNDSRFRIMAGNAGMNIAANGNMEVTGTVTANNILLTSDRNAKTAIEPVDGDYVLRQLQQIPVSAWSYKSSPDERHIGPMAQDFYAAFGLGNTDKRISMVDAAGVALAAVKALNQRLEEKEARIQELEKRLARQEELAARVQALEAITVKLIQERKPAMRTATLRQP</sequence>
<keyword evidence="1" id="KW-0175">Coiled coil</keyword>
<accession>A0A7U6GH07</accession>
<dbReference type="AlphaFoldDB" id="A0A7U6GH07"/>
<evidence type="ECO:0000259" key="3">
    <source>
        <dbReference type="PROSITE" id="PS51688"/>
    </source>
</evidence>
<dbReference type="PROSITE" id="PS51688">
    <property type="entry name" value="ICA"/>
    <property type="match status" value="1"/>
</dbReference>
<dbReference type="Proteomes" id="UP000031631">
    <property type="component" value="Chromosome"/>
</dbReference>
<dbReference type="EMBL" id="AP012273">
    <property type="protein sequence ID" value="BAO43440.1"/>
    <property type="molecule type" value="Genomic_DNA"/>
</dbReference>
<proteinExistence type="predicted"/>
<feature type="domain" description="Peptidase S74" evidence="3">
    <location>
        <begin position="119"/>
        <end position="248"/>
    </location>
</feature>
<keyword evidence="2" id="KW-0732">Signal</keyword>
<name>A0A7U6GH07_9GAMM</name>